<dbReference type="Proteomes" id="UP000092666">
    <property type="component" value="Unassembled WGS sequence"/>
</dbReference>
<dbReference type="GO" id="GO:0000981">
    <property type="term" value="F:DNA-binding transcription factor activity, RNA polymerase II-specific"/>
    <property type="evidence" value="ECO:0007669"/>
    <property type="project" value="InterPro"/>
</dbReference>
<keyword evidence="2" id="KW-0479">Metal-binding</keyword>
<dbReference type="GO" id="GO:0005634">
    <property type="term" value="C:nucleus"/>
    <property type="evidence" value="ECO:0007669"/>
    <property type="project" value="UniProtKB-SubCell"/>
</dbReference>
<dbReference type="SMART" id="SM00906">
    <property type="entry name" value="Fungal_trans"/>
    <property type="match status" value="1"/>
</dbReference>
<dbReference type="CDD" id="cd00067">
    <property type="entry name" value="GAL4"/>
    <property type="match status" value="1"/>
</dbReference>
<evidence type="ECO:0000313" key="7">
    <source>
        <dbReference type="Proteomes" id="UP000092666"/>
    </source>
</evidence>
<reference evidence="6 7" key="1">
    <citation type="submission" date="2013-07" db="EMBL/GenBank/DDBJ databases">
        <title>The Genome Sequence of Cryptococcus heveanensis BCC8398.</title>
        <authorList>
            <consortium name="The Broad Institute Genome Sequencing Platform"/>
            <person name="Cuomo C."/>
            <person name="Litvintseva A."/>
            <person name="Chen Y."/>
            <person name="Heitman J."/>
            <person name="Sun S."/>
            <person name="Springer D."/>
            <person name="Dromer F."/>
            <person name="Young S.K."/>
            <person name="Zeng Q."/>
            <person name="Gargeya S."/>
            <person name="Fitzgerald M."/>
            <person name="Abouelleil A."/>
            <person name="Alvarado L."/>
            <person name="Berlin A.M."/>
            <person name="Chapman S.B."/>
            <person name="Dewar J."/>
            <person name="Goldberg J."/>
            <person name="Griggs A."/>
            <person name="Gujja S."/>
            <person name="Hansen M."/>
            <person name="Howarth C."/>
            <person name="Imamovic A."/>
            <person name="Larimer J."/>
            <person name="McCowan C."/>
            <person name="Murphy C."/>
            <person name="Pearson M."/>
            <person name="Priest M."/>
            <person name="Roberts A."/>
            <person name="Saif S."/>
            <person name="Shea T."/>
            <person name="Sykes S."/>
            <person name="Wortman J."/>
            <person name="Nusbaum C."/>
            <person name="Birren B."/>
        </authorList>
    </citation>
    <scope>NUCLEOTIDE SEQUENCE [LARGE SCALE GENOMIC DNA]</scope>
    <source>
        <strain evidence="6 7">BCC8398</strain>
    </source>
</reference>
<dbReference type="GO" id="GO:0006351">
    <property type="term" value="P:DNA-templated transcription"/>
    <property type="evidence" value="ECO:0007669"/>
    <property type="project" value="InterPro"/>
</dbReference>
<comment type="subcellular location">
    <subcellularLocation>
        <location evidence="1">Nucleus</location>
    </subcellularLocation>
</comment>
<evidence type="ECO:0000256" key="3">
    <source>
        <dbReference type="ARBA" id="ARBA00023242"/>
    </source>
</evidence>
<evidence type="ECO:0000259" key="5">
    <source>
        <dbReference type="PROSITE" id="PS50048"/>
    </source>
</evidence>
<protein>
    <recommendedName>
        <fullName evidence="5">Zn(2)-C6 fungal-type domain-containing protein</fullName>
    </recommendedName>
</protein>
<feature type="compositionally biased region" description="Low complexity" evidence="4">
    <location>
        <begin position="129"/>
        <end position="138"/>
    </location>
</feature>
<dbReference type="PANTHER" id="PTHR31001">
    <property type="entry name" value="UNCHARACTERIZED TRANSCRIPTIONAL REGULATORY PROTEIN"/>
    <property type="match status" value="1"/>
</dbReference>
<feature type="compositionally biased region" description="Polar residues" evidence="4">
    <location>
        <begin position="116"/>
        <end position="125"/>
    </location>
</feature>
<evidence type="ECO:0000313" key="6">
    <source>
        <dbReference type="EMBL" id="OCF30850.1"/>
    </source>
</evidence>
<dbReference type="Gene3D" id="4.10.240.10">
    <property type="entry name" value="Zn(2)-C6 fungal-type DNA-binding domain"/>
    <property type="match status" value="1"/>
</dbReference>
<evidence type="ECO:0000256" key="1">
    <source>
        <dbReference type="ARBA" id="ARBA00004123"/>
    </source>
</evidence>
<keyword evidence="7" id="KW-1185">Reference proteome</keyword>
<gene>
    <name evidence="6" type="ORF">I316_07483</name>
</gene>
<dbReference type="OrthoDB" id="424974at2759"/>
<feature type="compositionally biased region" description="Polar residues" evidence="4">
    <location>
        <begin position="151"/>
        <end position="165"/>
    </location>
</feature>
<dbReference type="EMBL" id="KV700140">
    <property type="protein sequence ID" value="OCF30850.1"/>
    <property type="molecule type" value="Genomic_DNA"/>
</dbReference>
<evidence type="ECO:0000256" key="2">
    <source>
        <dbReference type="ARBA" id="ARBA00022723"/>
    </source>
</evidence>
<dbReference type="AlphaFoldDB" id="A0A1B9GIF3"/>
<feature type="compositionally biased region" description="Polar residues" evidence="4">
    <location>
        <begin position="1"/>
        <end position="22"/>
    </location>
</feature>
<dbReference type="InterPro" id="IPR001138">
    <property type="entry name" value="Zn2Cys6_DnaBD"/>
</dbReference>
<feature type="region of interest" description="Disordered" evidence="4">
    <location>
        <begin position="1"/>
        <end position="52"/>
    </location>
</feature>
<dbReference type="GO" id="GO:0003677">
    <property type="term" value="F:DNA binding"/>
    <property type="evidence" value="ECO:0007669"/>
    <property type="project" value="InterPro"/>
</dbReference>
<dbReference type="PANTHER" id="PTHR31001:SF56">
    <property type="entry name" value="ZN(2)-C6 FUNGAL-TYPE DOMAIN-CONTAINING PROTEIN"/>
    <property type="match status" value="1"/>
</dbReference>
<dbReference type="Pfam" id="PF00172">
    <property type="entry name" value="Zn_clus"/>
    <property type="match status" value="1"/>
</dbReference>
<proteinExistence type="predicted"/>
<dbReference type="SUPFAM" id="SSF57701">
    <property type="entry name" value="Zn2/Cys6 DNA-binding domain"/>
    <property type="match status" value="1"/>
</dbReference>
<dbReference type="InterPro" id="IPR036864">
    <property type="entry name" value="Zn2-C6_fun-type_DNA-bd_sf"/>
</dbReference>
<feature type="domain" description="Zn(2)-C6 fungal-type" evidence="5">
    <location>
        <begin position="53"/>
        <end position="82"/>
    </location>
</feature>
<name>A0A1B9GIF3_9TREE</name>
<dbReference type="Pfam" id="PF04082">
    <property type="entry name" value="Fungal_trans"/>
    <property type="match status" value="1"/>
</dbReference>
<evidence type="ECO:0000256" key="4">
    <source>
        <dbReference type="SAM" id="MobiDB-lite"/>
    </source>
</evidence>
<dbReference type="InterPro" id="IPR050613">
    <property type="entry name" value="Sec_Metabolite_Reg"/>
</dbReference>
<feature type="region of interest" description="Disordered" evidence="4">
    <location>
        <begin position="113"/>
        <end position="165"/>
    </location>
</feature>
<accession>A0A1B9GIF3</accession>
<sequence>MSPGETQTSPIPHHSPSATAQSRAPAHRHSDDDDVGSPNKRPQKKRKQRQQFSCAECRRLKLKCDRQIPCANCVRRSCGHLCPERERPQGNAGATGLLSRLETLEGVLQQHGIPLPTSSAQTSAVPTRAPSSVPAVQQQPPPPSALHTGRDQQSFAASSHDLSQAASPIVNQKDLAEASGSHTSPPQPTATASTHALFDLANAAALTHYTPPSSSSTIQPTEADNGPLMTQQELHRVRFDFSTPSAETLSMHPSVEAPMQQDSPDTQSYGTLVLSHGGRSKYLGPTAASEWLKDQEIHEPVESPSASRYASPDRDENAAHSTNIAVVGAALPTGFPFRSSQMSTDDLLARLPPIDEGLVLVDCYFRYFAWHFDVVPRRMFQQIFDRMYTAADRRSQQRHMHQQHQQIAPQELGLVYIILALGALHSLELRPNDPAADNYCKLSQACLAKGDFLVHTTLAGVQTLHIMGHFMLETEKGRNGDSAWPLWGMAMRLSQAMGLHRDGARWNLSPEVVEERRRVFWESFSVDIFQANCFSRPSSLSLDYVDTAFPANTAPISSEEDFYRSKFQLSQISAAILERAMKVRQSSYQTVTDLHQRLCDFERQVPFRLRCRAALLALPSVYSNPELAINDSPAIAQRNLILAFQQCTLAINISETVLFLHRPFYARAMYEAEDPTRSTFGLSFLAVVERCHVMINVVASLYALHPNVAARHWFLWYHAFNCAVCIGTLIFRNPKNPLAAFALSQIDATITLYTSLVQAGASKRILNNLRWLLRLRAQAARKIQRSTGGTGSHTPQGSGGEESDDENIELIGLKTRLIERASKGLQTAKTIFQSTPSATGTTEESPNANVHDTISMALQELLYSSGAPGQNLPEVSDAVATSDPTDLNDTSTNDLLHQFWDPMMLQDASEKDGLAFTDSNWWNWEASTGMQGGSGNPSTSDSI</sequence>
<feature type="region of interest" description="Disordered" evidence="4">
    <location>
        <begin position="866"/>
        <end position="889"/>
    </location>
</feature>
<dbReference type="CDD" id="cd12148">
    <property type="entry name" value="fungal_TF_MHR"/>
    <property type="match status" value="1"/>
</dbReference>
<dbReference type="STRING" id="1296120.A0A1B9GIF3"/>
<dbReference type="PROSITE" id="PS00463">
    <property type="entry name" value="ZN2_CY6_FUNGAL_1"/>
    <property type="match status" value="1"/>
</dbReference>
<dbReference type="PROSITE" id="PS50048">
    <property type="entry name" value="ZN2_CY6_FUNGAL_2"/>
    <property type="match status" value="1"/>
</dbReference>
<dbReference type="InterPro" id="IPR007219">
    <property type="entry name" value="XnlR_reg_dom"/>
</dbReference>
<dbReference type="SMART" id="SM00066">
    <property type="entry name" value="GAL4"/>
    <property type="match status" value="1"/>
</dbReference>
<dbReference type="GO" id="GO:0008270">
    <property type="term" value="F:zinc ion binding"/>
    <property type="evidence" value="ECO:0007669"/>
    <property type="project" value="InterPro"/>
</dbReference>
<organism evidence="6 7">
    <name type="scientific">Kwoniella heveanensis BCC8398</name>
    <dbReference type="NCBI Taxonomy" id="1296120"/>
    <lineage>
        <taxon>Eukaryota</taxon>
        <taxon>Fungi</taxon>
        <taxon>Dikarya</taxon>
        <taxon>Basidiomycota</taxon>
        <taxon>Agaricomycotina</taxon>
        <taxon>Tremellomycetes</taxon>
        <taxon>Tremellales</taxon>
        <taxon>Cryptococcaceae</taxon>
        <taxon>Kwoniella</taxon>
    </lineage>
</organism>
<keyword evidence="3" id="KW-0539">Nucleus</keyword>
<feature type="region of interest" description="Disordered" evidence="4">
    <location>
        <begin position="783"/>
        <end position="805"/>
    </location>
</feature>
<reference evidence="7" key="2">
    <citation type="submission" date="2013-12" db="EMBL/GenBank/DDBJ databases">
        <title>Evolution of pathogenesis and genome organization in the Tremellales.</title>
        <authorList>
            <person name="Cuomo C."/>
            <person name="Litvintseva A."/>
            <person name="Heitman J."/>
            <person name="Chen Y."/>
            <person name="Sun S."/>
            <person name="Springer D."/>
            <person name="Dromer F."/>
            <person name="Young S."/>
            <person name="Zeng Q."/>
            <person name="Chapman S."/>
            <person name="Gujja S."/>
            <person name="Saif S."/>
            <person name="Birren B."/>
        </authorList>
    </citation>
    <scope>NUCLEOTIDE SEQUENCE [LARGE SCALE GENOMIC DNA]</scope>
    <source>
        <strain evidence="7">BCC8398</strain>
    </source>
</reference>